<evidence type="ECO:0000313" key="6">
    <source>
        <dbReference type="Proteomes" id="UP000244874"/>
    </source>
</evidence>
<keyword evidence="5" id="KW-0255">Endonuclease</keyword>
<evidence type="ECO:0000256" key="2">
    <source>
        <dbReference type="ARBA" id="ARBA00022747"/>
    </source>
</evidence>
<evidence type="ECO:0000256" key="3">
    <source>
        <dbReference type="ARBA" id="ARBA00023125"/>
    </source>
</evidence>
<dbReference type="GO" id="GO:0009307">
    <property type="term" value="P:DNA restriction-modification system"/>
    <property type="evidence" value="ECO:0007669"/>
    <property type="project" value="UniProtKB-KW"/>
</dbReference>
<keyword evidence="5" id="KW-0540">Nuclease</keyword>
<keyword evidence="3" id="KW-0238">DNA-binding</keyword>
<proteinExistence type="inferred from homology"/>
<comment type="similarity">
    <text evidence="1">Belongs to the type-I restriction system S methylase family.</text>
</comment>
<dbReference type="PANTHER" id="PTHR30408">
    <property type="entry name" value="TYPE-1 RESTRICTION ENZYME ECOKI SPECIFICITY PROTEIN"/>
    <property type="match status" value="1"/>
</dbReference>
<accession>A0A2R7UJS3</accession>
<dbReference type="EMBL" id="QANO01000114">
    <property type="protein sequence ID" value="PTU51715.1"/>
    <property type="molecule type" value="Genomic_DNA"/>
</dbReference>
<dbReference type="InterPro" id="IPR044946">
    <property type="entry name" value="Restrct_endonuc_typeI_TRD_sf"/>
</dbReference>
<keyword evidence="2" id="KW-0680">Restriction system</keyword>
<evidence type="ECO:0000259" key="4">
    <source>
        <dbReference type="Pfam" id="PF01420"/>
    </source>
</evidence>
<dbReference type="Pfam" id="PF01420">
    <property type="entry name" value="Methylase_S"/>
    <property type="match status" value="1"/>
</dbReference>
<evidence type="ECO:0000256" key="1">
    <source>
        <dbReference type="ARBA" id="ARBA00010923"/>
    </source>
</evidence>
<dbReference type="Proteomes" id="UP000244874">
    <property type="component" value="Unassembled WGS sequence"/>
</dbReference>
<evidence type="ECO:0000313" key="5">
    <source>
        <dbReference type="EMBL" id="PTU51715.1"/>
    </source>
</evidence>
<dbReference type="InterPro" id="IPR052021">
    <property type="entry name" value="Type-I_RS_S_subunit"/>
</dbReference>
<dbReference type="CDD" id="cd17256">
    <property type="entry name" value="RMtype1_S_EcoJA65PI-TRD1-CR1_like"/>
    <property type="match status" value="1"/>
</dbReference>
<dbReference type="AlphaFoldDB" id="A0A2R7UJS3"/>
<dbReference type="GO" id="GO:0004519">
    <property type="term" value="F:endonuclease activity"/>
    <property type="evidence" value="ECO:0007669"/>
    <property type="project" value="UniProtKB-KW"/>
</dbReference>
<protein>
    <submittedName>
        <fullName evidence="5">Restriction endonuclease subunit S</fullName>
    </submittedName>
</protein>
<gene>
    <name evidence="5" type="ORF">DBB42_13445</name>
</gene>
<reference evidence="5 6" key="1">
    <citation type="submission" date="2018-04" db="EMBL/GenBank/DDBJ databases">
        <authorList>
            <person name="Go L.Y."/>
            <person name="Mitchell J.A."/>
        </authorList>
    </citation>
    <scope>NUCLEOTIDE SEQUENCE [LARGE SCALE GENOMIC DNA]</scope>
    <source>
        <strain evidence="5 6">KCJK7865</strain>
    </source>
</reference>
<dbReference type="InterPro" id="IPR000055">
    <property type="entry name" value="Restrct_endonuc_typeI_TRD"/>
</dbReference>
<organism evidence="5 6">
    <name type="scientific">Pseudomonas plecoglossicida</name>
    <dbReference type="NCBI Taxonomy" id="70775"/>
    <lineage>
        <taxon>Bacteria</taxon>
        <taxon>Pseudomonadati</taxon>
        <taxon>Pseudomonadota</taxon>
        <taxon>Gammaproteobacteria</taxon>
        <taxon>Pseudomonadales</taxon>
        <taxon>Pseudomonadaceae</taxon>
        <taxon>Pseudomonas</taxon>
    </lineage>
</organism>
<sequence length="449" mass="50033">MRPSRPTCRSLGMANEWAYVPLSQLTEVPATYGVVQPGQNLPNGLPMLRVNNFRRDSLDLSEVMRIAPEIEARYERTRIRTGDVLLTIVGSVGQVAVVPDELNGWNIARAIALIRPKEPNLSRWISLVLRSPKSQYHLGVAANTTVQTTINLKDLRELLIPFPEKSERNAIAHILGTLDDKIELSRKQNETLEAMARALFKAWFVDFEPVRAKEEGRWQRGQSLPGLPAHLYDLFPERLVDPELGAIPEGWELTSLSEFSSLNPESWTKRTRPGEIIYVDLSNTKWGRIESITKYEAADAPSRAQRVLHPMDTIVGTVRPGNGSYALVSDQDLTGSTGFAVLRPLRREYSEFVYLAATARENIQRLSNLADGAAYPAVRPEIVSATQVPRLGKELMSEFSHQVSSMLAGIASNERSSRTLAQLRDTLLPKLISGELRVPDAERIVGALV</sequence>
<name>A0A2R7UJS3_PSEDL</name>
<dbReference type="GO" id="GO:0003677">
    <property type="term" value="F:DNA binding"/>
    <property type="evidence" value="ECO:0007669"/>
    <property type="project" value="UniProtKB-KW"/>
</dbReference>
<dbReference type="SUPFAM" id="SSF116734">
    <property type="entry name" value="DNA methylase specificity domain"/>
    <property type="match status" value="2"/>
</dbReference>
<comment type="caution">
    <text evidence="5">The sequence shown here is derived from an EMBL/GenBank/DDBJ whole genome shotgun (WGS) entry which is preliminary data.</text>
</comment>
<feature type="domain" description="Type I restriction modification DNA specificity" evidence="4">
    <location>
        <begin position="43"/>
        <end position="193"/>
    </location>
</feature>
<dbReference type="PANTHER" id="PTHR30408:SF13">
    <property type="entry name" value="TYPE I RESTRICTION ENZYME HINDI SPECIFICITY SUBUNIT"/>
    <property type="match status" value="1"/>
</dbReference>
<keyword evidence="5" id="KW-0378">Hydrolase</keyword>
<dbReference type="Gene3D" id="3.90.220.20">
    <property type="entry name" value="DNA methylase specificity domains"/>
    <property type="match status" value="2"/>
</dbReference>